<proteinExistence type="predicted"/>
<protein>
    <submittedName>
        <fullName evidence="2">Uncharacterized protein</fullName>
    </submittedName>
</protein>
<organism evidence="2 3">
    <name type="scientific">Phaseolus coccineus</name>
    <name type="common">Scarlet runner bean</name>
    <name type="synonym">Phaseolus multiflorus</name>
    <dbReference type="NCBI Taxonomy" id="3886"/>
    <lineage>
        <taxon>Eukaryota</taxon>
        <taxon>Viridiplantae</taxon>
        <taxon>Streptophyta</taxon>
        <taxon>Embryophyta</taxon>
        <taxon>Tracheophyta</taxon>
        <taxon>Spermatophyta</taxon>
        <taxon>Magnoliopsida</taxon>
        <taxon>eudicotyledons</taxon>
        <taxon>Gunneridae</taxon>
        <taxon>Pentapetalae</taxon>
        <taxon>rosids</taxon>
        <taxon>fabids</taxon>
        <taxon>Fabales</taxon>
        <taxon>Fabaceae</taxon>
        <taxon>Papilionoideae</taxon>
        <taxon>50 kb inversion clade</taxon>
        <taxon>NPAAA clade</taxon>
        <taxon>indigoferoid/millettioid clade</taxon>
        <taxon>Phaseoleae</taxon>
        <taxon>Phaseolus</taxon>
    </lineage>
</organism>
<evidence type="ECO:0000256" key="1">
    <source>
        <dbReference type="SAM" id="MobiDB-lite"/>
    </source>
</evidence>
<dbReference type="EMBL" id="JAYMYR010000003">
    <property type="protein sequence ID" value="KAK7373059.1"/>
    <property type="molecule type" value="Genomic_DNA"/>
</dbReference>
<feature type="compositionally biased region" description="Low complexity" evidence="1">
    <location>
        <begin position="41"/>
        <end position="56"/>
    </location>
</feature>
<feature type="region of interest" description="Disordered" evidence="1">
    <location>
        <begin position="37"/>
        <end position="72"/>
    </location>
</feature>
<evidence type="ECO:0000313" key="3">
    <source>
        <dbReference type="Proteomes" id="UP001374584"/>
    </source>
</evidence>
<gene>
    <name evidence="2" type="ORF">VNO80_06455</name>
</gene>
<dbReference type="Proteomes" id="UP001374584">
    <property type="component" value="Unassembled WGS sequence"/>
</dbReference>
<sequence length="86" mass="9213">MSNRNEINIAVICDILEKDKLDFTKIKLPFACDTYAPGPHPSVASPQPQSPASTPSVPNPKALPTNPKPTRSPASIAIHIVTVGWI</sequence>
<keyword evidence="3" id="KW-1185">Reference proteome</keyword>
<comment type="caution">
    <text evidence="2">The sequence shown here is derived from an EMBL/GenBank/DDBJ whole genome shotgun (WGS) entry which is preliminary data.</text>
</comment>
<evidence type="ECO:0000313" key="2">
    <source>
        <dbReference type="EMBL" id="KAK7373059.1"/>
    </source>
</evidence>
<dbReference type="AlphaFoldDB" id="A0AAN9NM67"/>
<name>A0AAN9NM67_PHACN</name>
<reference evidence="2 3" key="1">
    <citation type="submission" date="2024-01" db="EMBL/GenBank/DDBJ databases">
        <title>The genomes of 5 underutilized Papilionoideae crops provide insights into root nodulation and disease resistanc.</title>
        <authorList>
            <person name="Jiang F."/>
        </authorList>
    </citation>
    <scope>NUCLEOTIDE SEQUENCE [LARGE SCALE GENOMIC DNA]</scope>
    <source>
        <strain evidence="2">JINMINGXINNONG_FW02</strain>
        <tissue evidence="2">Leaves</tissue>
    </source>
</reference>
<accession>A0AAN9NM67</accession>